<name>A0A6J7XSV1_9ZZZZ</name>
<dbReference type="AlphaFoldDB" id="A0A6J7XSV1"/>
<dbReference type="InterPro" id="IPR036779">
    <property type="entry name" value="LysM_dom_sf"/>
</dbReference>
<dbReference type="CDD" id="cd00118">
    <property type="entry name" value="LysM"/>
    <property type="match status" value="1"/>
</dbReference>
<gene>
    <name evidence="3" type="ORF">UFOPK3554_00714</name>
</gene>
<proteinExistence type="predicted"/>
<keyword evidence="1" id="KW-0812">Transmembrane</keyword>
<feature type="domain" description="LysM" evidence="2">
    <location>
        <begin position="65"/>
        <end position="114"/>
    </location>
</feature>
<dbReference type="SUPFAM" id="SSF54106">
    <property type="entry name" value="LysM domain"/>
    <property type="match status" value="1"/>
</dbReference>
<dbReference type="Gene3D" id="3.10.350.10">
    <property type="entry name" value="LysM domain"/>
    <property type="match status" value="1"/>
</dbReference>
<dbReference type="SMART" id="SM00257">
    <property type="entry name" value="LysM"/>
    <property type="match status" value="1"/>
</dbReference>
<keyword evidence="1" id="KW-1133">Transmembrane helix</keyword>
<feature type="transmembrane region" description="Helical" evidence="1">
    <location>
        <begin position="29"/>
        <end position="48"/>
    </location>
</feature>
<keyword evidence="1" id="KW-0472">Membrane</keyword>
<organism evidence="3">
    <name type="scientific">freshwater metagenome</name>
    <dbReference type="NCBI Taxonomy" id="449393"/>
    <lineage>
        <taxon>unclassified sequences</taxon>
        <taxon>metagenomes</taxon>
        <taxon>ecological metagenomes</taxon>
    </lineage>
</organism>
<sequence>MSTIAINTVSSTTLRASNPSGTLTRRGRLARFLVVLSLSIAMVASFALKAGAGDVAGPSAAGSYVVLTVAPGDSIWSIATAMADGSDVRAMVDEIITVNSLGAGDLLAGQKIRIPLR</sequence>
<accession>A0A6J7XSV1</accession>
<dbReference type="EMBL" id="CAFBSG010000008">
    <property type="protein sequence ID" value="CAB5240203.1"/>
    <property type="molecule type" value="Genomic_DNA"/>
</dbReference>
<evidence type="ECO:0000313" key="3">
    <source>
        <dbReference type="EMBL" id="CAB5240203.1"/>
    </source>
</evidence>
<dbReference type="Pfam" id="PF01476">
    <property type="entry name" value="LysM"/>
    <property type="match status" value="1"/>
</dbReference>
<dbReference type="PROSITE" id="PS51782">
    <property type="entry name" value="LYSM"/>
    <property type="match status" value="1"/>
</dbReference>
<protein>
    <submittedName>
        <fullName evidence="3">Unannotated protein</fullName>
    </submittedName>
</protein>
<evidence type="ECO:0000259" key="2">
    <source>
        <dbReference type="PROSITE" id="PS51782"/>
    </source>
</evidence>
<reference evidence="3" key="1">
    <citation type="submission" date="2020-05" db="EMBL/GenBank/DDBJ databases">
        <authorList>
            <person name="Chiriac C."/>
            <person name="Salcher M."/>
            <person name="Ghai R."/>
            <person name="Kavagutti S V."/>
        </authorList>
    </citation>
    <scope>NUCLEOTIDE SEQUENCE</scope>
</reference>
<evidence type="ECO:0000256" key="1">
    <source>
        <dbReference type="SAM" id="Phobius"/>
    </source>
</evidence>
<dbReference type="InterPro" id="IPR018392">
    <property type="entry name" value="LysM"/>
</dbReference>